<protein>
    <recommendedName>
        <fullName evidence="2 3">Signal peptidase I</fullName>
        <ecNumber evidence="3">3.4.21.89</ecNumber>
    </recommendedName>
</protein>
<dbReference type="OrthoDB" id="9802919at2"/>
<comment type="subcellular location">
    <subcellularLocation>
        <location evidence="3">Membrane</location>
        <topology evidence="3">Single-pass type II membrane protein</topology>
    </subcellularLocation>
</comment>
<dbReference type="InterPro" id="IPR000223">
    <property type="entry name" value="Pept_S26A_signal_pept_1"/>
</dbReference>
<dbReference type="RefSeq" id="WP_147584162.1">
    <property type="nucleotide sequence ID" value="NZ_CP042831.1"/>
</dbReference>
<organism evidence="5 6">
    <name type="scientific">Flavobacterium alkalisoli</name>
    <dbReference type="NCBI Taxonomy" id="2602769"/>
    <lineage>
        <taxon>Bacteria</taxon>
        <taxon>Pseudomonadati</taxon>
        <taxon>Bacteroidota</taxon>
        <taxon>Flavobacteriia</taxon>
        <taxon>Flavobacteriales</taxon>
        <taxon>Flavobacteriaceae</taxon>
        <taxon>Flavobacterium</taxon>
    </lineage>
</organism>
<dbReference type="Gene3D" id="2.10.109.10">
    <property type="entry name" value="Umud Fragment, subunit A"/>
    <property type="match status" value="1"/>
</dbReference>
<dbReference type="GO" id="GO:0009003">
    <property type="term" value="F:signal peptidase activity"/>
    <property type="evidence" value="ECO:0007669"/>
    <property type="project" value="UniProtKB-EC"/>
</dbReference>
<dbReference type="CDD" id="cd06530">
    <property type="entry name" value="S26_SPase_I"/>
    <property type="match status" value="1"/>
</dbReference>
<keyword evidence="6" id="KW-1185">Reference proteome</keyword>
<dbReference type="AlphaFoldDB" id="A0A5B9FWQ7"/>
<evidence type="ECO:0000256" key="2">
    <source>
        <dbReference type="ARBA" id="ARBA00019232"/>
    </source>
</evidence>
<dbReference type="EC" id="3.4.21.89" evidence="3"/>
<gene>
    <name evidence="5" type="primary">lepB</name>
    <name evidence="5" type="ORF">FUA48_14320</name>
</gene>
<evidence type="ECO:0000256" key="3">
    <source>
        <dbReference type="RuleBase" id="RU362042"/>
    </source>
</evidence>
<evidence type="ECO:0000313" key="5">
    <source>
        <dbReference type="EMBL" id="QEE50709.1"/>
    </source>
</evidence>
<evidence type="ECO:0000256" key="1">
    <source>
        <dbReference type="ARBA" id="ARBA00009370"/>
    </source>
</evidence>
<dbReference type="Proteomes" id="UP000321222">
    <property type="component" value="Chromosome"/>
</dbReference>
<dbReference type="GO" id="GO:0016020">
    <property type="term" value="C:membrane"/>
    <property type="evidence" value="ECO:0007669"/>
    <property type="project" value="UniProtKB-SubCell"/>
</dbReference>
<dbReference type="KEGG" id="fak:FUA48_14320"/>
<name>A0A5B9FWQ7_9FLAO</name>
<reference evidence="5 6" key="1">
    <citation type="submission" date="2019-08" db="EMBL/GenBank/DDBJ databases">
        <title>Flavobacterium alkalisoli sp. nov., isolated from rhizosphere soil of Suaeda salsa.</title>
        <authorList>
            <person name="Sun J.-Q."/>
            <person name="Xu L."/>
        </authorList>
    </citation>
    <scope>NUCLEOTIDE SEQUENCE [LARGE SCALE GENOMIC DNA]</scope>
    <source>
        <strain evidence="5 6">XS-5</strain>
    </source>
</reference>
<accession>A0A5B9FWQ7</accession>
<dbReference type="PANTHER" id="PTHR43390:SF1">
    <property type="entry name" value="CHLOROPLAST PROCESSING PEPTIDASE"/>
    <property type="match status" value="1"/>
</dbReference>
<dbReference type="NCBIfam" id="TIGR02227">
    <property type="entry name" value="sigpep_I_bact"/>
    <property type="match status" value="1"/>
</dbReference>
<dbReference type="InterPro" id="IPR036286">
    <property type="entry name" value="LexA/Signal_pep-like_sf"/>
</dbReference>
<dbReference type="Pfam" id="PF10502">
    <property type="entry name" value="Peptidase_S26"/>
    <property type="match status" value="1"/>
</dbReference>
<sequence length="220" mass="25389">MKKGLLFTGIFLGTIFFLLIVCRVLGIINLYNVPTSGNEPTIKLGDTFFATSLKKAEVGDFIIYKCEYGSCFFRLVGVENDTLEIRDGVLFRNGINFDKDYNLQHNYLIDIEEIKKLPENEKDYFSQKAYPALLNNKYLITSAEDRIMYKAKFPFKRKLDSIPDKFIVETFGKNWNKDNFGPIIIPVNKLFVMGDNRDNAMDSRYIGLIDKRDIKATIID</sequence>
<comment type="catalytic activity">
    <reaction evidence="3">
        <text>Cleavage of hydrophobic, N-terminal signal or leader sequences from secreted and periplasmic proteins.</text>
        <dbReference type="EC" id="3.4.21.89"/>
    </reaction>
</comment>
<dbReference type="PRINTS" id="PR00727">
    <property type="entry name" value="LEADERPTASE"/>
</dbReference>
<evidence type="ECO:0000313" key="6">
    <source>
        <dbReference type="Proteomes" id="UP000321222"/>
    </source>
</evidence>
<keyword evidence="3" id="KW-0645">Protease</keyword>
<dbReference type="PANTHER" id="PTHR43390">
    <property type="entry name" value="SIGNAL PEPTIDASE I"/>
    <property type="match status" value="1"/>
</dbReference>
<feature type="domain" description="Peptidase S26" evidence="4">
    <location>
        <begin position="15"/>
        <end position="217"/>
    </location>
</feature>
<proteinExistence type="inferred from homology"/>
<dbReference type="GO" id="GO:0004252">
    <property type="term" value="F:serine-type endopeptidase activity"/>
    <property type="evidence" value="ECO:0007669"/>
    <property type="project" value="InterPro"/>
</dbReference>
<comment type="similarity">
    <text evidence="1 3">Belongs to the peptidase S26 family.</text>
</comment>
<dbReference type="EMBL" id="CP042831">
    <property type="protein sequence ID" value="QEE50709.1"/>
    <property type="molecule type" value="Genomic_DNA"/>
</dbReference>
<dbReference type="InterPro" id="IPR019533">
    <property type="entry name" value="Peptidase_S26"/>
</dbReference>
<keyword evidence="3 5" id="KW-0378">Hydrolase</keyword>
<dbReference type="GO" id="GO:0006465">
    <property type="term" value="P:signal peptide processing"/>
    <property type="evidence" value="ECO:0007669"/>
    <property type="project" value="InterPro"/>
</dbReference>
<dbReference type="SUPFAM" id="SSF51306">
    <property type="entry name" value="LexA/Signal peptidase"/>
    <property type="match status" value="1"/>
</dbReference>
<evidence type="ECO:0000259" key="4">
    <source>
        <dbReference type="Pfam" id="PF10502"/>
    </source>
</evidence>